<feature type="region of interest" description="Disordered" evidence="1">
    <location>
        <begin position="130"/>
        <end position="152"/>
    </location>
</feature>
<protein>
    <submittedName>
        <fullName evidence="2">UPF0193 protein EVG1</fullName>
    </submittedName>
</protein>
<sequence length="222" mass="26026">MERRKNGTAQETKCNKGLWDCPRFKYSKETQELLQVMMQESRLTTFQQRHINNQLKTGGTLPVTCHPTSSRTPVQPELRISKGPVLSFRSQKRRAEQCSAGDNYTRERFRPSATRDLEKEKRRLQNIFATGQEETPPLPSGTRPANRTEDTETDRFQEVLNEIEERRQFLEDMNALGKGKQYHHIIDSEISQKIRELEVIDRVRSEELKRIEEKVQKAEEQP</sequence>
<dbReference type="AlphaFoldDB" id="A0AAD5ACV0"/>
<dbReference type="PANTHER" id="PTHR28348">
    <property type="entry name" value="UPF0193 PROTEIN EVG1"/>
    <property type="match status" value="1"/>
</dbReference>
<evidence type="ECO:0000256" key="1">
    <source>
        <dbReference type="SAM" id="MobiDB-lite"/>
    </source>
</evidence>
<evidence type="ECO:0000313" key="2">
    <source>
        <dbReference type="EMBL" id="KAI5613595.1"/>
    </source>
</evidence>
<evidence type="ECO:0000313" key="3">
    <source>
        <dbReference type="Proteomes" id="UP001205998"/>
    </source>
</evidence>
<comment type="caution">
    <text evidence="2">The sequence shown here is derived from an EMBL/GenBank/DDBJ whole genome shotgun (WGS) entry which is preliminary data.</text>
</comment>
<name>A0AAD5ACV0_SILAS</name>
<organism evidence="2 3">
    <name type="scientific">Silurus asotus</name>
    <name type="common">Amur catfish</name>
    <name type="synonym">Parasilurus asotus</name>
    <dbReference type="NCBI Taxonomy" id="30991"/>
    <lineage>
        <taxon>Eukaryota</taxon>
        <taxon>Metazoa</taxon>
        <taxon>Chordata</taxon>
        <taxon>Craniata</taxon>
        <taxon>Vertebrata</taxon>
        <taxon>Euteleostomi</taxon>
        <taxon>Actinopterygii</taxon>
        <taxon>Neopterygii</taxon>
        <taxon>Teleostei</taxon>
        <taxon>Ostariophysi</taxon>
        <taxon>Siluriformes</taxon>
        <taxon>Siluridae</taxon>
        <taxon>Silurus</taxon>
    </lineage>
</organism>
<dbReference type="PANTHER" id="PTHR28348:SF1">
    <property type="entry name" value="UPF0193 PROTEIN EVG1"/>
    <property type="match status" value="1"/>
</dbReference>
<feature type="region of interest" description="Disordered" evidence="1">
    <location>
        <begin position="57"/>
        <end position="76"/>
    </location>
</feature>
<dbReference type="Pfam" id="PF05250">
    <property type="entry name" value="UPF0193"/>
    <property type="match status" value="1"/>
</dbReference>
<accession>A0AAD5ACV0</accession>
<dbReference type="Proteomes" id="UP001205998">
    <property type="component" value="Unassembled WGS sequence"/>
</dbReference>
<keyword evidence="3" id="KW-1185">Reference proteome</keyword>
<proteinExistence type="predicted"/>
<dbReference type="EMBL" id="MU562415">
    <property type="protein sequence ID" value="KAI5613595.1"/>
    <property type="molecule type" value="Genomic_DNA"/>
</dbReference>
<reference evidence="2" key="1">
    <citation type="submission" date="2018-07" db="EMBL/GenBank/DDBJ databases">
        <title>Comparative genomics of catfishes provides insights into carnivory and benthic adaptation.</title>
        <authorList>
            <person name="Zhang Y."/>
            <person name="Wang D."/>
            <person name="Peng Z."/>
            <person name="Zheng S."/>
            <person name="Shao F."/>
            <person name="Tao W."/>
        </authorList>
    </citation>
    <scope>NUCLEOTIDE SEQUENCE</scope>
    <source>
        <strain evidence="2">Chongqing</strain>
    </source>
</reference>
<gene>
    <name evidence="2" type="ORF">C0J50_3999</name>
</gene>
<dbReference type="InterPro" id="IPR007914">
    <property type="entry name" value="UPF0193"/>
</dbReference>